<dbReference type="SUPFAM" id="SSF48019">
    <property type="entry name" value="post-AAA+ oligomerization domain-like"/>
    <property type="match status" value="1"/>
</dbReference>
<sequence>MELVSQIELSARPGTDGYDVCTGIADPMAVTMAVSVMQACQLLGLPECDVHLAQCAVYLARAPKSTEVYQALLKAKECIAKHKGALPSVPLHLRNAPTRLMKDLGYGKGYNTAHKEQSNLLYMPEGLEDINFFL</sequence>
<dbReference type="InterPro" id="IPR021886">
    <property type="entry name" value="MgsA_C"/>
</dbReference>
<dbReference type="GO" id="GO:0003677">
    <property type="term" value="F:DNA binding"/>
    <property type="evidence" value="ECO:0007669"/>
    <property type="project" value="InterPro"/>
</dbReference>
<dbReference type="AlphaFoldDB" id="A0A7R9JXN3"/>
<dbReference type="GO" id="GO:0017116">
    <property type="term" value="F:single-stranded DNA helicase activity"/>
    <property type="evidence" value="ECO:0007669"/>
    <property type="project" value="TreeGrafter"/>
</dbReference>
<dbReference type="GO" id="GO:0000731">
    <property type="term" value="P:DNA synthesis involved in DNA repair"/>
    <property type="evidence" value="ECO:0007669"/>
    <property type="project" value="TreeGrafter"/>
</dbReference>
<dbReference type="EMBL" id="OE840916">
    <property type="protein sequence ID" value="CAD7593215.1"/>
    <property type="molecule type" value="Genomic_DNA"/>
</dbReference>
<dbReference type="Gene3D" id="1.20.272.10">
    <property type="match status" value="1"/>
</dbReference>
<dbReference type="GO" id="GO:0006261">
    <property type="term" value="P:DNA-templated DNA replication"/>
    <property type="evidence" value="ECO:0007669"/>
    <property type="project" value="TreeGrafter"/>
</dbReference>
<dbReference type="Gene3D" id="1.10.3710.10">
    <property type="entry name" value="DNA polymerase III clamp loader subunits, C-terminal domain"/>
    <property type="match status" value="1"/>
</dbReference>
<dbReference type="GO" id="GO:0008047">
    <property type="term" value="F:enzyme activator activity"/>
    <property type="evidence" value="ECO:0007669"/>
    <property type="project" value="TreeGrafter"/>
</dbReference>
<dbReference type="Pfam" id="PF12002">
    <property type="entry name" value="MgsA_C"/>
    <property type="match status" value="1"/>
</dbReference>
<name>A0A7R9JXN3_TIMGE</name>
<reference evidence="2" key="1">
    <citation type="submission" date="2020-11" db="EMBL/GenBank/DDBJ databases">
        <authorList>
            <person name="Tran Van P."/>
        </authorList>
    </citation>
    <scope>NUCLEOTIDE SEQUENCE</scope>
</reference>
<organism evidence="2">
    <name type="scientific">Timema genevievae</name>
    <name type="common">Walking stick</name>
    <dbReference type="NCBI Taxonomy" id="629358"/>
    <lineage>
        <taxon>Eukaryota</taxon>
        <taxon>Metazoa</taxon>
        <taxon>Ecdysozoa</taxon>
        <taxon>Arthropoda</taxon>
        <taxon>Hexapoda</taxon>
        <taxon>Insecta</taxon>
        <taxon>Pterygota</taxon>
        <taxon>Neoptera</taxon>
        <taxon>Polyneoptera</taxon>
        <taxon>Phasmatodea</taxon>
        <taxon>Timematodea</taxon>
        <taxon>Timematoidea</taxon>
        <taxon>Timematidae</taxon>
        <taxon>Timema</taxon>
    </lineage>
</organism>
<proteinExistence type="predicted"/>
<accession>A0A7R9JXN3</accession>
<gene>
    <name evidence="2" type="ORF">TGEB3V08_LOCUS5243</name>
</gene>
<dbReference type="GO" id="GO:0005634">
    <property type="term" value="C:nucleus"/>
    <property type="evidence" value="ECO:0007669"/>
    <property type="project" value="TreeGrafter"/>
</dbReference>
<dbReference type="PANTHER" id="PTHR13779">
    <property type="entry name" value="WERNER HELICASE-INTERACTING PROTEIN 1 FAMILY MEMBER"/>
    <property type="match status" value="1"/>
</dbReference>
<evidence type="ECO:0000313" key="2">
    <source>
        <dbReference type="EMBL" id="CAD7593215.1"/>
    </source>
</evidence>
<protein>
    <recommendedName>
        <fullName evidence="1">MgsA AAA+ ATPase C-terminal domain-containing protein</fullName>
    </recommendedName>
</protein>
<evidence type="ECO:0000259" key="1">
    <source>
        <dbReference type="Pfam" id="PF12002"/>
    </source>
</evidence>
<dbReference type="PANTHER" id="PTHR13779:SF7">
    <property type="entry name" value="ATPASE WRNIP1"/>
    <property type="match status" value="1"/>
</dbReference>
<dbReference type="InterPro" id="IPR008921">
    <property type="entry name" value="DNA_pol3_clamp-load_cplx_C"/>
</dbReference>
<dbReference type="InterPro" id="IPR051314">
    <property type="entry name" value="AAA_ATPase_RarA/MGS1/WRNIP1"/>
</dbReference>
<feature type="domain" description="MgsA AAA+ ATPase C-terminal" evidence="1">
    <location>
        <begin position="23"/>
        <end position="133"/>
    </location>
</feature>